<accession>A0A8H3X8P6</accession>
<dbReference type="PROSITE" id="PS00107">
    <property type="entry name" value="PROTEIN_KINASE_ATP"/>
    <property type="match status" value="1"/>
</dbReference>
<feature type="domain" description="Protein kinase" evidence="4">
    <location>
        <begin position="25"/>
        <end position="350"/>
    </location>
</feature>
<keyword evidence="6" id="KW-1185">Reference proteome</keyword>
<evidence type="ECO:0000256" key="2">
    <source>
        <dbReference type="ARBA" id="ARBA00022840"/>
    </source>
</evidence>
<dbReference type="InterPro" id="IPR011009">
    <property type="entry name" value="Kinase-like_dom_sf"/>
</dbReference>
<keyword evidence="1 3" id="KW-0547">Nucleotide-binding</keyword>
<organism evidence="5 6">
    <name type="scientific">Gigaspora margarita</name>
    <dbReference type="NCBI Taxonomy" id="4874"/>
    <lineage>
        <taxon>Eukaryota</taxon>
        <taxon>Fungi</taxon>
        <taxon>Fungi incertae sedis</taxon>
        <taxon>Mucoromycota</taxon>
        <taxon>Glomeromycotina</taxon>
        <taxon>Glomeromycetes</taxon>
        <taxon>Diversisporales</taxon>
        <taxon>Gigasporaceae</taxon>
        <taxon>Gigaspora</taxon>
    </lineage>
</organism>
<evidence type="ECO:0000313" key="6">
    <source>
        <dbReference type="Proteomes" id="UP000439903"/>
    </source>
</evidence>
<comment type="caution">
    <text evidence="5">The sequence shown here is derived from an EMBL/GenBank/DDBJ whole genome shotgun (WGS) entry which is preliminary data.</text>
</comment>
<dbReference type="GO" id="GO:0005524">
    <property type="term" value="F:ATP binding"/>
    <property type="evidence" value="ECO:0007669"/>
    <property type="project" value="UniProtKB-UniRule"/>
</dbReference>
<dbReference type="SUPFAM" id="SSF56112">
    <property type="entry name" value="Protein kinase-like (PK-like)"/>
    <property type="match status" value="1"/>
</dbReference>
<dbReference type="Pfam" id="PF07714">
    <property type="entry name" value="PK_Tyr_Ser-Thr"/>
    <property type="match status" value="1"/>
</dbReference>
<dbReference type="PANTHER" id="PTHR44329">
    <property type="entry name" value="SERINE/THREONINE-PROTEIN KINASE TNNI3K-RELATED"/>
    <property type="match status" value="1"/>
</dbReference>
<dbReference type="Proteomes" id="UP000439903">
    <property type="component" value="Unassembled WGS sequence"/>
</dbReference>
<keyword evidence="5" id="KW-0808">Transferase</keyword>
<evidence type="ECO:0000256" key="3">
    <source>
        <dbReference type="PROSITE-ProRule" id="PRU10141"/>
    </source>
</evidence>
<dbReference type="Pfam" id="PF00069">
    <property type="entry name" value="Pkinase"/>
    <property type="match status" value="1"/>
</dbReference>
<protein>
    <submittedName>
        <fullName evidence="5">Kinase-like protein</fullName>
    </submittedName>
</protein>
<dbReference type="GO" id="GO:0004674">
    <property type="term" value="F:protein serine/threonine kinase activity"/>
    <property type="evidence" value="ECO:0007669"/>
    <property type="project" value="TreeGrafter"/>
</dbReference>
<proteinExistence type="predicted"/>
<dbReference type="Gene3D" id="1.10.510.10">
    <property type="entry name" value="Transferase(Phosphotransferase) domain 1"/>
    <property type="match status" value="1"/>
</dbReference>
<keyword evidence="5" id="KW-0418">Kinase</keyword>
<dbReference type="InterPro" id="IPR051681">
    <property type="entry name" value="Ser/Thr_Kinases-Pseudokinases"/>
</dbReference>
<gene>
    <name evidence="5" type="ORF">F8M41_005052</name>
</gene>
<dbReference type="Gene3D" id="3.30.200.20">
    <property type="entry name" value="Phosphorylase Kinase, domain 1"/>
    <property type="match status" value="1"/>
</dbReference>
<dbReference type="AlphaFoldDB" id="A0A8H3X8P6"/>
<keyword evidence="2 3" id="KW-0067">ATP-binding</keyword>
<dbReference type="OrthoDB" id="2392763at2759"/>
<evidence type="ECO:0000256" key="1">
    <source>
        <dbReference type="ARBA" id="ARBA00022741"/>
    </source>
</evidence>
<evidence type="ECO:0000313" key="5">
    <source>
        <dbReference type="EMBL" id="KAF0433479.1"/>
    </source>
</evidence>
<dbReference type="PROSITE" id="PS50011">
    <property type="entry name" value="PROTEIN_KINASE_DOM"/>
    <property type="match status" value="1"/>
</dbReference>
<sequence length="350" mass="41081">MVYSEKWLENTINEGRIKFYGYNESSALEQIGKGGFGTVYKSEWKNHGSTIALKELNITPLDKKTIQRFIKELKNLQKVCEHPNIIKFYGVTRDRDRPNGFYNMKSDIYSFGVILWEISSGRPPFQLFKGTKISLCVRISNGEREEPIEGTPDSYRQLYQRCWDSSPDMRPELDELLKQLRDIPEKETIDEYNDNMYLNDTSKPDEIMLRISNLDIKASPVMHTELNETSRLKDLPVKETIDDTSRLDKIMLRISNLDMKSPIYSNNDSEEALKAIRTIIRILFKSVDDLFIEHFLNAGRWLLPHSRDARERGIGPFIQILFNLSYDLCHISFFFYSKQELQYIKNFRLL</sequence>
<dbReference type="InterPro" id="IPR000719">
    <property type="entry name" value="Prot_kinase_dom"/>
</dbReference>
<feature type="binding site" evidence="3">
    <location>
        <position position="54"/>
    </location>
    <ligand>
        <name>ATP</name>
        <dbReference type="ChEBI" id="CHEBI:30616"/>
    </ligand>
</feature>
<dbReference type="InterPro" id="IPR001245">
    <property type="entry name" value="Ser-Thr/Tyr_kinase_cat_dom"/>
</dbReference>
<dbReference type="EMBL" id="WTPW01001472">
    <property type="protein sequence ID" value="KAF0433479.1"/>
    <property type="molecule type" value="Genomic_DNA"/>
</dbReference>
<evidence type="ECO:0000259" key="4">
    <source>
        <dbReference type="PROSITE" id="PS50011"/>
    </source>
</evidence>
<dbReference type="PANTHER" id="PTHR44329:SF298">
    <property type="entry name" value="MIXED LINEAGE KINASE DOMAIN-LIKE PROTEIN"/>
    <property type="match status" value="1"/>
</dbReference>
<dbReference type="InterPro" id="IPR017441">
    <property type="entry name" value="Protein_kinase_ATP_BS"/>
</dbReference>
<name>A0A8H3X8P6_GIGMA</name>
<reference evidence="5 6" key="1">
    <citation type="journal article" date="2019" name="Environ. Microbiol.">
        <title>At the nexus of three kingdoms: the genome of the mycorrhizal fungus Gigaspora margarita provides insights into plant, endobacterial and fungal interactions.</title>
        <authorList>
            <person name="Venice F."/>
            <person name="Ghignone S."/>
            <person name="Salvioli di Fossalunga A."/>
            <person name="Amselem J."/>
            <person name="Novero M."/>
            <person name="Xianan X."/>
            <person name="Sedzielewska Toro K."/>
            <person name="Morin E."/>
            <person name="Lipzen A."/>
            <person name="Grigoriev I.V."/>
            <person name="Henrissat B."/>
            <person name="Martin F.M."/>
            <person name="Bonfante P."/>
        </authorList>
    </citation>
    <scope>NUCLEOTIDE SEQUENCE [LARGE SCALE GENOMIC DNA]</scope>
    <source>
        <strain evidence="5 6">BEG34</strain>
    </source>
</reference>